<dbReference type="GO" id="GO:0005576">
    <property type="term" value="C:extracellular region"/>
    <property type="evidence" value="ECO:0007669"/>
    <property type="project" value="TreeGrafter"/>
</dbReference>
<name>A0A3N0CIS6_9ACTN</name>
<dbReference type="InterPro" id="IPR005693">
    <property type="entry name" value="Mce"/>
</dbReference>
<dbReference type="InterPro" id="IPR024516">
    <property type="entry name" value="Mce_C"/>
</dbReference>
<dbReference type="Proteomes" id="UP000267128">
    <property type="component" value="Unassembled WGS sequence"/>
</dbReference>
<reference evidence="3 4" key="1">
    <citation type="submission" date="2018-11" db="EMBL/GenBank/DDBJ databases">
        <authorList>
            <person name="Li F."/>
        </authorList>
    </citation>
    <scope>NUCLEOTIDE SEQUENCE [LARGE SCALE GENOMIC DNA]</scope>
    <source>
        <strain evidence="3 4">Gsoil 097</strain>
    </source>
</reference>
<dbReference type="Pfam" id="PF11887">
    <property type="entry name" value="Mce4_CUP1"/>
    <property type="match status" value="1"/>
</dbReference>
<gene>
    <name evidence="3" type="ORF">EFK50_11675</name>
</gene>
<evidence type="ECO:0000259" key="1">
    <source>
        <dbReference type="Pfam" id="PF02470"/>
    </source>
</evidence>
<proteinExistence type="predicted"/>
<dbReference type="EMBL" id="RJSE01000007">
    <property type="protein sequence ID" value="RNL63350.1"/>
    <property type="molecule type" value="Genomic_DNA"/>
</dbReference>
<keyword evidence="4" id="KW-1185">Reference proteome</keyword>
<dbReference type="NCBIfam" id="TIGR00996">
    <property type="entry name" value="Mtu_fam_mce"/>
    <property type="match status" value="1"/>
</dbReference>
<sequence length="338" mass="36185">MMSRFPLAFAERNRVWIAVVGLVALGAAFYAAVNITSLPIIGDGQQRQAIFREAAGLRPGDEVRVAGVRVGEVTKVQLEGDQVRVSFQAKDVDLPDESSAAIKVKTMLGQKYLALDPLGSGKLSGPIPLERTLTPYDVNAAVSDFASTLGEIDTEQLEGSFRALSAAFKDTPESVQKLVSGLSDLSRSISTRDADLASLFEASKGVSGTLAERNNELAGLITDGSDLLGELQKRRDAVHKLWVGTRDLGEHLHGLVKDNEKALSPALEKIDRVSAILNRNQANLNAALAKLGPYYNVLASATGNGKWIDSYLCGLFDGNNEPVLENDVVRNCRPGGAQ</sequence>
<feature type="domain" description="Mammalian cell entry C-terminal" evidence="2">
    <location>
        <begin position="126"/>
        <end position="305"/>
    </location>
</feature>
<dbReference type="PANTHER" id="PTHR33371">
    <property type="entry name" value="INTERMEMBRANE PHOSPHOLIPID TRANSPORT SYSTEM BINDING PROTEIN MLAD-RELATED"/>
    <property type="match status" value="1"/>
</dbReference>
<evidence type="ECO:0000313" key="3">
    <source>
        <dbReference type="EMBL" id="RNL63350.1"/>
    </source>
</evidence>
<organism evidence="3 4">
    <name type="scientific">Nocardioides marmoriginsengisoli</name>
    <dbReference type="NCBI Taxonomy" id="661483"/>
    <lineage>
        <taxon>Bacteria</taxon>
        <taxon>Bacillati</taxon>
        <taxon>Actinomycetota</taxon>
        <taxon>Actinomycetes</taxon>
        <taxon>Propionibacteriales</taxon>
        <taxon>Nocardioidaceae</taxon>
        <taxon>Nocardioides</taxon>
    </lineage>
</organism>
<dbReference type="AlphaFoldDB" id="A0A3N0CIS6"/>
<feature type="domain" description="Mce/MlaD" evidence="1">
    <location>
        <begin position="48"/>
        <end position="117"/>
    </location>
</feature>
<dbReference type="OrthoDB" id="5241191at2"/>
<evidence type="ECO:0000259" key="2">
    <source>
        <dbReference type="Pfam" id="PF11887"/>
    </source>
</evidence>
<dbReference type="InterPro" id="IPR052336">
    <property type="entry name" value="MlaD_Phospholipid_Transporter"/>
</dbReference>
<accession>A0A3N0CIS6</accession>
<comment type="caution">
    <text evidence="3">The sequence shown here is derived from an EMBL/GenBank/DDBJ whole genome shotgun (WGS) entry which is preliminary data.</text>
</comment>
<dbReference type="InterPro" id="IPR003399">
    <property type="entry name" value="Mce/MlaD"/>
</dbReference>
<protein>
    <submittedName>
        <fullName evidence="3">MCE family protein</fullName>
    </submittedName>
</protein>
<dbReference type="Pfam" id="PF02470">
    <property type="entry name" value="MlaD"/>
    <property type="match status" value="1"/>
</dbReference>
<evidence type="ECO:0000313" key="4">
    <source>
        <dbReference type="Proteomes" id="UP000267128"/>
    </source>
</evidence>
<dbReference type="PANTHER" id="PTHR33371:SF18">
    <property type="entry name" value="MCE-FAMILY PROTEIN MCE3C"/>
    <property type="match status" value="1"/>
</dbReference>